<dbReference type="InterPro" id="IPR011009">
    <property type="entry name" value="Kinase-like_dom_sf"/>
</dbReference>
<evidence type="ECO:0000256" key="6">
    <source>
        <dbReference type="ARBA" id="ARBA00022777"/>
    </source>
</evidence>
<dbReference type="FunFam" id="1.10.510.10:FF:000146">
    <property type="entry name" value="LRR receptor-like serine/threonine-protein kinase IOS1"/>
    <property type="match status" value="1"/>
</dbReference>
<name>A0AAD5W8U9_9POAL</name>
<evidence type="ECO:0000313" key="13">
    <source>
        <dbReference type="Proteomes" id="UP001210211"/>
    </source>
</evidence>
<keyword evidence="8" id="KW-0675">Receptor</keyword>
<evidence type="ECO:0000256" key="3">
    <source>
        <dbReference type="ARBA" id="ARBA00022553"/>
    </source>
</evidence>
<evidence type="ECO:0000256" key="8">
    <source>
        <dbReference type="ARBA" id="ARBA00023170"/>
    </source>
</evidence>
<reference evidence="12 13" key="1">
    <citation type="journal article" date="2022" name="Cell">
        <title>Repeat-based holocentromeres influence genome architecture and karyotype evolution.</title>
        <authorList>
            <person name="Hofstatter P.G."/>
            <person name="Thangavel G."/>
            <person name="Lux T."/>
            <person name="Neumann P."/>
            <person name="Vondrak T."/>
            <person name="Novak P."/>
            <person name="Zhang M."/>
            <person name="Costa L."/>
            <person name="Castellani M."/>
            <person name="Scott A."/>
            <person name="Toegelov H."/>
            <person name="Fuchs J."/>
            <person name="Mata-Sucre Y."/>
            <person name="Dias Y."/>
            <person name="Vanzela A.L.L."/>
            <person name="Huettel B."/>
            <person name="Almeida C.C.S."/>
            <person name="Simkova H."/>
            <person name="Souza G."/>
            <person name="Pedrosa-Harand A."/>
            <person name="Macas J."/>
            <person name="Mayer K.F.X."/>
            <person name="Houben A."/>
            <person name="Marques A."/>
        </authorList>
    </citation>
    <scope>NUCLEOTIDE SEQUENCE [LARGE SCALE GENOMIC DNA]</scope>
    <source>
        <strain evidence="12">RhyTen1mFocal</strain>
    </source>
</reference>
<feature type="binding site" evidence="9">
    <location>
        <position position="68"/>
    </location>
    <ligand>
        <name>ATP</name>
        <dbReference type="ChEBI" id="CHEBI:30616"/>
    </ligand>
</feature>
<dbReference type="InterPro" id="IPR001245">
    <property type="entry name" value="Ser-Thr/Tyr_kinase_cat_dom"/>
</dbReference>
<evidence type="ECO:0000256" key="1">
    <source>
        <dbReference type="ARBA" id="ARBA00004167"/>
    </source>
</evidence>
<dbReference type="SUPFAM" id="SSF56112">
    <property type="entry name" value="Protein kinase-like (PK-like)"/>
    <property type="match status" value="1"/>
</dbReference>
<dbReference type="Gene3D" id="3.30.200.20">
    <property type="entry name" value="Phosphorylase Kinase, domain 1"/>
    <property type="match status" value="1"/>
</dbReference>
<comment type="caution">
    <text evidence="12">The sequence shown here is derived from an EMBL/GenBank/DDBJ whole genome shotgun (WGS) entry which is preliminary data.</text>
</comment>
<comment type="subcellular location">
    <subcellularLocation>
        <location evidence="1">Membrane</location>
        <topology evidence="1">Single-pass membrane protein</topology>
    </subcellularLocation>
</comment>
<keyword evidence="13" id="KW-1185">Reference proteome</keyword>
<evidence type="ECO:0000256" key="5">
    <source>
        <dbReference type="ARBA" id="ARBA00022741"/>
    </source>
</evidence>
<keyword evidence="4" id="KW-0808">Transferase</keyword>
<evidence type="ECO:0000259" key="11">
    <source>
        <dbReference type="PROSITE" id="PS50011"/>
    </source>
</evidence>
<gene>
    <name evidence="12" type="ORF">LUZ61_021148</name>
</gene>
<dbReference type="PANTHER" id="PTHR45631">
    <property type="entry name" value="OS07G0107800 PROTEIN-RELATED"/>
    <property type="match status" value="1"/>
</dbReference>
<dbReference type="Proteomes" id="UP001210211">
    <property type="component" value="Unassembled WGS sequence"/>
</dbReference>
<dbReference type="InterPro" id="IPR017441">
    <property type="entry name" value="Protein_kinase_ATP_BS"/>
</dbReference>
<dbReference type="GO" id="GO:0005524">
    <property type="term" value="F:ATP binding"/>
    <property type="evidence" value="ECO:0007669"/>
    <property type="project" value="UniProtKB-UniRule"/>
</dbReference>
<sequence length="347" mass="38594">MLIIISRKQSPRSSAALDDDPELNVELRHFTYTQLKNITNDFSVEIGRGGFGTVYHGKLDNSTEVAVKVSSQPTAFHMNRQFLTEVRNLLQVHHKNLVSLIGYCKDREHLALIYEYMPFGSLHDHLRGKYETSRALNWGERLRIAHDAAQGLHYLHTGCNIIHRDVKTSNILLGSNLEAKIADFGLSKVSGNNSSPPTFSVVGTLGYIDPESHRTQSLNDKSDVYSFGVVLLELVTGELPVVTRRDRVHIVEHVKGELAKGNIDEICDKNMKGEYDTYSVWKVLDLAMRCTAETAAQRPKMAEVASQLDESLQVELSWRSKNVLTESSNSGISGGVLSLSSMGPSAR</sequence>
<dbReference type="GO" id="GO:0004674">
    <property type="term" value="F:protein serine/threonine kinase activity"/>
    <property type="evidence" value="ECO:0007669"/>
    <property type="project" value="UniProtKB-KW"/>
</dbReference>
<dbReference type="PROSITE" id="PS50011">
    <property type="entry name" value="PROTEIN_KINASE_DOM"/>
    <property type="match status" value="1"/>
</dbReference>
<keyword evidence="3" id="KW-0597">Phosphoprotein</keyword>
<dbReference type="PANTHER" id="PTHR45631:SF202">
    <property type="entry name" value="SENESCENCE-INDUCED RECEPTOR-LIKE SERINE_THREONINE-PROTEIN KINASE"/>
    <property type="match status" value="1"/>
</dbReference>
<proteinExistence type="inferred from homology"/>
<dbReference type="Gene3D" id="1.10.510.10">
    <property type="entry name" value="Transferase(Phosphotransferase) domain 1"/>
    <property type="match status" value="1"/>
</dbReference>
<organism evidence="12 13">
    <name type="scientific">Rhynchospora tenuis</name>
    <dbReference type="NCBI Taxonomy" id="198213"/>
    <lineage>
        <taxon>Eukaryota</taxon>
        <taxon>Viridiplantae</taxon>
        <taxon>Streptophyta</taxon>
        <taxon>Embryophyta</taxon>
        <taxon>Tracheophyta</taxon>
        <taxon>Spermatophyta</taxon>
        <taxon>Magnoliopsida</taxon>
        <taxon>Liliopsida</taxon>
        <taxon>Poales</taxon>
        <taxon>Cyperaceae</taxon>
        <taxon>Cyperoideae</taxon>
        <taxon>Rhynchosporeae</taxon>
        <taxon>Rhynchospora</taxon>
    </lineage>
</organism>
<accession>A0AAD5W8U9</accession>
<keyword evidence="2 10" id="KW-0723">Serine/threonine-protein kinase</keyword>
<dbReference type="GO" id="GO:0016020">
    <property type="term" value="C:membrane"/>
    <property type="evidence" value="ECO:0007669"/>
    <property type="project" value="UniProtKB-SubCell"/>
</dbReference>
<dbReference type="FunFam" id="3.30.200.20:FF:000178">
    <property type="entry name" value="serine/threonine-protein kinase PBS1-like"/>
    <property type="match status" value="1"/>
</dbReference>
<dbReference type="PROSITE" id="PS00107">
    <property type="entry name" value="PROTEIN_KINASE_ATP"/>
    <property type="match status" value="1"/>
</dbReference>
<keyword evidence="7 9" id="KW-0067">ATP-binding</keyword>
<evidence type="ECO:0000256" key="2">
    <source>
        <dbReference type="ARBA" id="ARBA00022527"/>
    </source>
</evidence>
<evidence type="ECO:0000256" key="10">
    <source>
        <dbReference type="RuleBase" id="RU000304"/>
    </source>
</evidence>
<dbReference type="InterPro" id="IPR000719">
    <property type="entry name" value="Prot_kinase_dom"/>
</dbReference>
<dbReference type="InterPro" id="IPR008271">
    <property type="entry name" value="Ser/Thr_kinase_AS"/>
</dbReference>
<dbReference type="PROSITE" id="PS00108">
    <property type="entry name" value="PROTEIN_KINASE_ST"/>
    <property type="match status" value="1"/>
</dbReference>
<feature type="domain" description="Protein kinase" evidence="11">
    <location>
        <begin position="40"/>
        <end position="312"/>
    </location>
</feature>
<dbReference type="EMBL" id="JAMRDG010000020">
    <property type="protein sequence ID" value="KAJ3678984.1"/>
    <property type="molecule type" value="Genomic_DNA"/>
</dbReference>
<evidence type="ECO:0000313" key="12">
    <source>
        <dbReference type="EMBL" id="KAJ3678984.1"/>
    </source>
</evidence>
<comment type="similarity">
    <text evidence="10">Belongs to the protein kinase superfamily.</text>
</comment>
<dbReference type="Pfam" id="PF07714">
    <property type="entry name" value="PK_Tyr_Ser-Thr"/>
    <property type="match status" value="1"/>
</dbReference>
<keyword evidence="5 9" id="KW-0547">Nucleotide-binding</keyword>
<dbReference type="SMART" id="SM00220">
    <property type="entry name" value="S_TKc"/>
    <property type="match status" value="1"/>
</dbReference>
<evidence type="ECO:0000256" key="4">
    <source>
        <dbReference type="ARBA" id="ARBA00022679"/>
    </source>
</evidence>
<protein>
    <recommendedName>
        <fullName evidence="11">Protein kinase domain-containing protein</fullName>
    </recommendedName>
</protein>
<dbReference type="AlphaFoldDB" id="A0AAD5W8U9"/>
<evidence type="ECO:0000256" key="7">
    <source>
        <dbReference type="ARBA" id="ARBA00022840"/>
    </source>
</evidence>
<keyword evidence="6" id="KW-0418">Kinase</keyword>
<evidence type="ECO:0000256" key="9">
    <source>
        <dbReference type="PROSITE-ProRule" id="PRU10141"/>
    </source>
</evidence>